<dbReference type="STRING" id="1379870.SD10_00245"/>
<dbReference type="InterPro" id="IPR005467">
    <property type="entry name" value="His_kinase_dom"/>
</dbReference>
<dbReference type="CDD" id="cd00082">
    <property type="entry name" value="HisKA"/>
    <property type="match status" value="1"/>
</dbReference>
<keyword evidence="5" id="KW-0472">Membrane</keyword>
<dbReference type="PANTHER" id="PTHR43065">
    <property type="entry name" value="SENSOR HISTIDINE KINASE"/>
    <property type="match status" value="1"/>
</dbReference>
<dbReference type="GO" id="GO:0000155">
    <property type="term" value="F:phosphorelay sensor kinase activity"/>
    <property type="evidence" value="ECO:0007669"/>
    <property type="project" value="InterPro"/>
</dbReference>
<dbReference type="Pfam" id="PF02518">
    <property type="entry name" value="HATPase_c"/>
    <property type="match status" value="1"/>
</dbReference>
<dbReference type="Pfam" id="PF00512">
    <property type="entry name" value="HisKA"/>
    <property type="match status" value="1"/>
</dbReference>
<keyword evidence="5" id="KW-0812">Transmembrane</keyword>
<protein>
    <recommendedName>
        <fullName evidence="2">histidine kinase</fullName>
        <ecNumber evidence="2">2.7.13.3</ecNumber>
    </recommendedName>
</protein>
<evidence type="ECO:0000256" key="3">
    <source>
        <dbReference type="ARBA" id="ARBA00022553"/>
    </source>
</evidence>
<keyword evidence="4" id="KW-0175">Coiled coil</keyword>
<dbReference type="SUPFAM" id="SSF55874">
    <property type="entry name" value="ATPase domain of HSP90 chaperone/DNA topoisomerase II/histidine kinase"/>
    <property type="match status" value="1"/>
</dbReference>
<evidence type="ECO:0000259" key="6">
    <source>
        <dbReference type="PROSITE" id="PS50109"/>
    </source>
</evidence>
<dbReference type="InterPro" id="IPR036890">
    <property type="entry name" value="HATPase_C_sf"/>
</dbReference>
<keyword evidence="8" id="KW-1185">Reference proteome</keyword>
<dbReference type="InterPro" id="IPR003594">
    <property type="entry name" value="HATPase_dom"/>
</dbReference>
<feature type="coiled-coil region" evidence="4">
    <location>
        <begin position="43"/>
        <end position="80"/>
    </location>
</feature>
<dbReference type="PANTHER" id="PTHR43065:SF42">
    <property type="entry name" value="TWO-COMPONENT SENSOR PPRA"/>
    <property type="match status" value="1"/>
</dbReference>
<sequence>MLMGILVGKYKMSAAEDWVMIPMVMLVLLAMFSIPLGLSLSLVRDYARTYRTLQKKLQEVEQLSAQAMIQEQEKQQLLARQNEVLEHQVADRTAELTKSLSDLQRTQQQLIQKEKMASLGELTAGIAHEIQNPLNFVNNFSEVSDELVDELRAEQHKPVRDTGLETELLDDLKQNLQKITQHGKRASAIVKGMLEHSRSSSGEHQSINLNALADEYLQIAYQGLRAKDKGFTVELATDFGADLPLLEVIPQEIGRVLLNVYNNAFYAVRQKQKTTNFDYRPKVALQTRQENGRILIRVSDNGTGMPESVKEKIFQPFFTTKPTGEGTGLGLSLSYDIITNGHGGSLLVESQEGEGSAFIIELPNPGVE</sequence>
<evidence type="ECO:0000256" key="5">
    <source>
        <dbReference type="SAM" id="Phobius"/>
    </source>
</evidence>
<feature type="domain" description="Histidine kinase" evidence="6">
    <location>
        <begin position="125"/>
        <end position="366"/>
    </location>
</feature>
<reference evidence="7 8" key="1">
    <citation type="journal article" date="2014" name="Curr. Microbiol.">
        <title>Spirosoma radiotolerans sp. nov., a gamma-radiation-resistant bacterium isolated from gamma ray-irradiated soil.</title>
        <authorList>
            <person name="Lee J.J."/>
            <person name="Srinivasan S."/>
            <person name="Lim S."/>
            <person name="Joe M."/>
            <person name="Im S."/>
            <person name="Bae S.I."/>
            <person name="Park K.R."/>
            <person name="Han J.H."/>
            <person name="Park S.H."/>
            <person name="Joo B.M."/>
            <person name="Park S.J."/>
            <person name="Kim M.K."/>
        </authorList>
    </citation>
    <scope>NUCLEOTIDE SEQUENCE [LARGE SCALE GENOMIC DNA]</scope>
    <source>
        <strain evidence="7 8">DG5A</strain>
    </source>
</reference>
<dbReference type="HOGENOM" id="CLU_000445_114_39_10"/>
<keyword evidence="3" id="KW-0597">Phosphoprotein</keyword>
<evidence type="ECO:0000256" key="1">
    <source>
        <dbReference type="ARBA" id="ARBA00000085"/>
    </source>
</evidence>
<dbReference type="EC" id="2.7.13.3" evidence="2"/>
<dbReference type="KEGG" id="srd:SD10_00245"/>
<dbReference type="Gene3D" id="3.30.565.10">
    <property type="entry name" value="Histidine kinase-like ATPase, C-terminal domain"/>
    <property type="match status" value="1"/>
</dbReference>
<dbReference type="PRINTS" id="PR00344">
    <property type="entry name" value="BCTRLSENSOR"/>
</dbReference>
<keyword evidence="7" id="KW-0808">Transferase</keyword>
<dbReference type="SMART" id="SM00387">
    <property type="entry name" value="HATPase_c"/>
    <property type="match status" value="1"/>
</dbReference>
<keyword evidence="7" id="KW-0418">Kinase</keyword>
<dbReference type="EMBL" id="CP010429">
    <property type="protein sequence ID" value="AKD58251.1"/>
    <property type="molecule type" value="Genomic_DNA"/>
</dbReference>
<gene>
    <name evidence="7" type="ORF">SD10_00245</name>
</gene>
<dbReference type="Proteomes" id="UP000033054">
    <property type="component" value="Chromosome"/>
</dbReference>
<feature type="transmembrane region" description="Helical" evidence="5">
    <location>
        <begin position="20"/>
        <end position="43"/>
    </location>
</feature>
<evidence type="ECO:0000313" key="8">
    <source>
        <dbReference type="Proteomes" id="UP000033054"/>
    </source>
</evidence>
<dbReference type="AlphaFoldDB" id="A0A0E3VAK8"/>
<dbReference type="PATRIC" id="fig|1379870.5.peg.55"/>
<dbReference type="PROSITE" id="PS50109">
    <property type="entry name" value="HIS_KIN"/>
    <property type="match status" value="1"/>
</dbReference>
<dbReference type="Gene3D" id="1.10.287.130">
    <property type="match status" value="1"/>
</dbReference>
<dbReference type="InterPro" id="IPR004358">
    <property type="entry name" value="Sig_transdc_His_kin-like_C"/>
</dbReference>
<evidence type="ECO:0000313" key="7">
    <source>
        <dbReference type="EMBL" id="AKD58251.1"/>
    </source>
</evidence>
<dbReference type="SMART" id="SM00388">
    <property type="entry name" value="HisKA"/>
    <property type="match status" value="1"/>
</dbReference>
<dbReference type="SUPFAM" id="SSF47384">
    <property type="entry name" value="Homodimeric domain of signal transducing histidine kinase"/>
    <property type="match status" value="1"/>
</dbReference>
<name>A0A0E3VAK8_9BACT</name>
<evidence type="ECO:0000256" key="2">
    <source>
        <dbReference type="ARBA" id="ARBA00012438"/>
    </source>
</evidence>
<dbReference type="InterPro" id="IPR003661">
    <property type="entry name" value="HisK_dim/P_dom"/>
</dbReference>
<proteinExistence type="predicted"/>
<accession>A0A0E3VAK8</accession>
<dbReference type="InterPro" id="IPR036097">
    <property type="entry name" value="HisK_dim/P_sf"/>
</dbReference>
<evidence type="ECO:0000256" key="4">
    <source>
        <dbReference type="SAM" id="Coils"/>
    </source>
</evidence>
<comment type="catalytic activity">
    <reaction evidence="1">
        <text>ATP + protein L-histidine = ADP + protein N-phospho-L-histidine.</text>
        <dbReference type="EC" id="2.7.13.3"/>
    </reaction>
</comment>
<organism evidence="7 8">
    <name type="scientific">Spirosoma radiotolerans</name>
    <dbReference type="NCBI Taxonomy" id="1379870"/>
    <lineage>
        <taxon>Bacteria</taxon>
        <taxon>Pseudomonadati</taxon>
        <taxon>Bacteroidota</taxon>
        <taxon>Cytophagia</taxon>
        <taxon>Cytophagales</taxon>
        <taxon>Cytophagaceae</taxon>
        <taxon>Spirosoma</taxon>
    </lineage>
</organism>
<keyword evidence="5" id="KW-1133">Transmembrane helix</keyword>